<proteinExistence type="predicted"/>
<keyword evidence="3" id="KW-1185">Reference proteome</keyword>
<feature type="compositionally biased region" description="Basic and acidic residues" evidence="1">
    <location>
        <begin position="14"/>
        <end position="38"/>
    </location>
</feature>
<evidence type="ECO:0000313" key="3">
    <source>
        <dbReference type="Proteomes" id="UP000492821"/>
    </source>
</evidence>
<sequence length="319" mass="35752">RRYSTPAPGGAGSKESKADDVRPSAKLDDSKKTEERKEKSRKPTLHQVPRLQLNCTMDGDDDDDQGLLLCMLGVTAAHPPTASGVVATGRGWVCLSLRLAQPPEPPRRRTTLQNAVSEEEAKRPLLIDIFIGALLDSLFARVGQTGPFYYIHSTPSTMSTFRLQPLLMSSGINHQRLSGDDYDDLAGYIEEDDELHLVDPDANRRPVIGLSVIFSTFFNAFFMALFIVYFVRNDFTVDIYALILGTVAMAMFLVNGAILLQVYHQIRQQEMRFGRPEEFRDYVNRVNTSDPAVSKQISPSEFRNKLRFWPGRSPAPVDV</sequence>
<name>A0A7E4VZ22_PANRE</name>
<reference evidence="3" key="1">
    <citation type="journal article" date="2013" name="Genetics">
        <title>The draft genome and transcriptome of Panagrellus redivivus are shaped by the harsh demands of a free-living lifestyle.</title>
        <authorList>
            <person name="Srinivasan J."/>
            <person name="Dillman A.R."/>
            <person name="Macchietto M.G."/>
            <person name="Heikkinen L."/>
            <person name="Lakso M."/>
            <person name="Fracchia K.M."/>
            <person name="Antoshechkin I."/>
            <person name="Mortazavi A."/>
            <person name="Wong G."/>
            <person name="Sternberg P.W."/>
        </authorList>
    </citation>
    <scope>NUCLEOTIDE SEQUENCE [LARGE SCALE GENOMIC DNA]</scope>
    <source>
        <strain evidence="3">MT8872</strain>
    </source>
</reference>
<evidence type="ECO:0000256" key="1">
    <source>
        <dbReference type="SAM" id="MobiDB-lite"/>
    </source>
</evidence>
<protein>
    <submittedName>
        <fullName evidence="4">Transmembrane protein</fullName>
    </submittedName>
</protein>
<dbReference type="Proteomes" id="UP000492821">
    <property type="component" value="Unassembled WGS sequence"/>
</dbReference>
<feature type="transmembrane region" description="Helical" evidence="2">
    <location>
        <begin position="237"/>
        <end position="263"/>
    </location>
</feature>
<accession>A0A7E4VZ22</accession>
<evidence type="ECO:0000256" key="2">
    <source>
        <dbReference type="SAM" id="Phobius"/>
    </source>
</evidence>
<feature type="transmembrane region" description="Helical" evidence="2">
    <location>
        <begin position="207"/>
        <end position="231"/>
    </location>
</feature>
<reference evidence="4" key="2">
    <citation type="submission" date="2020-10" db="UniProtKB">
        <authorList>
            <consortium name="WormBaseParasite"/>
        </authorList>
    </citation>
    <scope>IDENTIFICATION</scope>
</reference>
<keyword evidence="2" id="KW-0472">Membrane</keyword>
<organism evidence="3 4">
    <name type="scientific">Panagrellus redivivus</name>
    <name type="common">Microworm</name>
    <dbReference type="NCBI Taxonomy" id="6233"/>
    <lineage>
        <taxon>Eukaryota</taxon>
        <taxon>Metazoa</taxon>
        <taxon>Ecdysozoa</taxon>
        <taxon>Nematoda</taxon>
        <taxon>Chromadorea</taxon>
        <taxon>Rhabditida</taxon>
        <taxon>Tylenchina</taxon>
        <taxon>Panagrolaimomorpha</taxon>
        <taxon>Panagrolaimoidea</taxon>
        <taxon>Panagrolaimidae</taxon>
        <taxon>Panagrellus</taxon>
    </lineage>
</organism>
<keyword evidence="2" id="KW-0812">Transmembrane</keyword>
<keyword evidence="2" id="KW-1133">Transmembrane helix</keyword>
<evidence type="ECO:0000313" key="4">
    <source>
        <dbReference type="WBParaSite" id="Pan_g524.t1"/>
    </source>
</evidence>
<dbReference type="WBParaSite" id="Pan_g524.t1">
    <property type="protein sequence ID" value="Pan_g524.t1"/>
    <property type="gene ID" value="Pan_g524"/>
</dbReference>
<feature type="region of interest" description="Disordered" evidence="1">
    <location>
        <begin position="1"/>
        <end position="46"/>
    </location>
</feature>
<dbReference type="AlphaFoldDB" id="A0A7E4VZ22"/>